<comment type="subcellular location">
    <subcellularLocation>
        <location evidence="2">Secreted</location>
    </subcellularLocation>
</comment>
<sequence length="257" mass="28154">MNGLGRFVGSLLLAVALPLAAWAQEGPRGLLSITFDDGSRSQYMHGLRIAKDYGIVGTLFLITSEANAAQNSPKPWGMNWSQVRAFRDAGWEIGSHSHTHPYLTQLSTADVIRELDISRAAIEAGVGVRPVSFSSPYGDHDARTVGLVTERFSNHLLAWGGSQGRNRPESTDRTMISRMNVDWNTPPETYCTEIRAAAENGTWLVLMFHEFVHSDPEPYKLAIADYKAVLACAAEARDAGAIRIATVRDAMALIAQR</sequence>
<dbReference type="EMBL" id="BMGI01000001">
    <property type="protein sequence ID" value="GGD27044.1"/>
    <property type="molecule type" value="Genomic_DNA"/>
</dbReference>
<evidence type="ECO:0000256" key="5">
    <source>
        <dbReference type="ARBA" id="ARBA00022729"/>
    </source>
</evidence>
<gene>
    <name evidence="9" type="ORF">GCM10011358_09210</name>
</gene>
<dbReference type="PANTHER" id="PTHR34216">
    <property type="match status" value="1"/>
</dbReference>
<dbReference type="SUPFAM" id="SSF88713">
    <property type="entry name" value="Glycoside hydrolase/deacetylase"/>
    <property type="match status" value="1"/>
</dbReference>
<keyword evidence="5 7" id="KW-0732">Signal</keyword>
<dbReference type="CDD" id="cd10970">
    <property type="entry name" value="CE4_DAC_u1_6s"/>
    <property type="match status" value="1"/>
</dbReference>
<evidence type="ECO:0000259" key="8">
    <source>
        <dbReference type="PROSITE" id="PS51677"/>
    </source>
</evidence>
<comment type="function">
    <text evidence="1">Is involved in generating a small heat-stable compound (Nod), an acylated oligomer of N-acetylglucosamine, that stimulates mitosis in various plant protoplasts.</text>
</comment>
<evidence type="ECO:0000256" key="6">
    <source>
        <dbReference type="ARBA" id="ARBA00032976"/>
    </source>
</evidence>
<name>A0ABQ1QIG6_9RHOB</name>
<proteinExistence type="inferred from homology"/>
<reference evidence="10" key="1">
    <citation type="journal article" date="2019" name="Int. J. Syst. Evol. Microbiol.">
        <title>The Global Catalogue of Microorganisms (GCM) 10K type strain sequencing project: providing services to taxonomists for standard genome sequencing and annotation.</title>
        <authorList>
            <consortium name="The Broad Institute Genomics Platform"/>
            <consortium name="The Broad Institute Genome Sequencing Center for Infectious Disease"/>
            <person name="Wu L."/>
            <person name="Ma J."/>
        </authorList>
    </citation>
    <scope>NUCLEOTIDE SEQUENCE [LARGE SCALE GENOMIC DNA]</scope>
    <source>
        <strain evidence="10">CGMCC 1.12922</strain>
    </source>
</reference>
<dbReference type="Gene3D" id="3.20.20.370">
    <property type="entry name" value="Glycoside hydrolase/deacetylase"/>
    <property type="match status" value="1"/>
</dbReference>
<evidence type="ECO:0000313" key="10">
    <source>
        <dbReference type="Proteomes" id="UP000617355"/>
    </source>
</evidence>
<evidence type="ECO:0000256" key="4">
    <source>
        <dbReference type="ARBA" id="ARBA00020071"/>
    </source>
</evidence>
<protein>
    <recommendedName>
        <fullName evidence="4">Chitooligosaccharide deacetylase</fullName>
    </recommendedName>
    <alternativeName>
        <fullName evidence="6">Nodulation protein B</fullName>
    </alternativeName>
</protein>
<evidence type="ECO:0000256" key="7">
    <source>
        <dbReference type="SAM" id="SignalP"/>
    </source>
</evidence>
<dbReference type="RefSeq" id="WP_188526417.1">
    <property type="nucleotide sequence ID" value="NZ_BMGI01000001.1"/>
</dbReference>
<dbReference type="PROSITE" id="PS51677">
    <property type="entry name" value="NODB"/>
    <property type="match status" value="1"/>
</dbReference>
<comment type="caution">
    <text evidence="9">The sequence shown here is derived from an EMBL/GenBank/DDBJ whole genome shotgun (WGS) entry which is preliminary data.</text>
</comment>
<feature type="signal peptide" evidence="7">
    <location>
        <begin position="1"/>
        <end position="23"/>
    </location>
</feature>
<keyword evidence="10" id="KW-1185">Reference proteome</keyword>
<evidence type="ECO:0000256" key="1">
    <source>
        <dbReference type="ARBA" id="ARBA00003236"/>
    </source>
</evidence>
<evidence type="ECO:0000313" key="9">
    <source>
        <dbReference type="EMBL" id="GGD27044.1"/>
    </source>
</evidence>
<organism evidence="9 10">
    <name type="scientific">Sinisalibacter lacisalsi</name>
    <dbReference type="NCBI Taxonomy" id="1526570"/>
    <lineage>
        <taxon>Bacteria</taxon>
        <taxon>Pseudomonadati</taxon>
        <taxon>Pseudomonadota</taxon>
        <taxon>Alphaproteobacteria</taxon>
        <taxon>Rhodobacterales</taxon>
        <taxon>Roseobacteraceae</taxon>
        <taxon>Sinisalibacter</taxon>
    </lineage>
</organism>
<feature type="chain" id="PRO_5046849503" description="Chitooligosaccharide deacetylase" evidence="7">
    <location>
        <begin position="24"/>
        <end position="257"/>
    </location>
</feature>
<dbReference type="Proteomes" id="UP000617355">
    <property type="component" value="Unassembled WGS sequence"/>
</dbReference>
<comment type="similarity">
    <text evidence="3">Belongs to the polysaccharide deacetylase family.</text>
</comment>
<dbReference type="InterPro" id="IPR051398">
    <property type="entry name" value="Polysacch_Deacetylase"/>
</dbReference>
<dbReference type="PANTHER" id="PTHR34216:SF3">
    <property type="entry name" value="POLY-BETA-1,6-N-ACETYL-D-GLUCOSAMINE N-DEACETYLASE"/>
    <property type="match status" value="1"/>
</dbReference>
<accession>A0ABQ1QIG6</accession>
<dbReference type="InterPro" id="IPR011330">
    <property type="entry name" value="Glyco_hydro/deAcase_b/a-brl"/>
</dbReference>
<dbReference type="InterPro" id="IPR002509">
    <property type="entry name" value="NODB_dom"/>
</dbReference>
<evidence type="ECO:0000256" key="3">
    <source>
        <dbReference type="ARBA" id="ARBA00010973"/>
    </source>
</evidence>
<dbReference type="Pfam" id="PF01522">
    <property type="entry name" value="Polysacc_deac_1"/>
    <property type="match status" value="1"/>
</dbReference>
<feature type="domain" description="NodB homology" evidence="8">
    <location>
        <begin position="29"/>
        <end position="257"/>
    </location>
</feature>
<evidence type="ECO:0000256" key="2">
    <source>
        <dbReference type="ARBA" id="ARBA00004613"/>
    </source>
</evidence>